<dbReference type="RefSeq" id="WP_012869034.1">
    <property type="nucleotide sequence ID" value="NC_013522.1"/>
</dbReference>
<dbReference type="EC" id="2.6.1.50" evidence="4"/>
<dbReference type="InterPro" id="IPR015421">
    <property type="entry name" value="PyrdxlP-dep_Trfase_major"/>
</dbReference>
<dbReference type="InterPro" id="IPR000653">
    <property type="entry name" value="DegT/StrS_aminotransferase"/>
</dbReference>
<keyword evidence="4" id="KW-0808">Transferase</keyword>
<dbReference type="PIRSF" id="PIRSF000390">
    <property type="entry name" value="PLP_StrS"/>
    <property type="match status" value="1"/>
</dbReference>
<dbReference type="Gene3D" id="3.90.1150.10">
    <property type="entry name" value="Aspartate Aminotransferase, domain 1"/>
    <property type="match status" value="1"/>
</dbReference>
<accession>D1B8B5</accession>
<evidence type="ECO:0000256" key="3">
    <source>
        <dbReference type="RuleBase" id="RU004508"/>
    </source>
</evidence>
<dbReference type="PANTHER" id="PTHR30244">
    <property type="entry name" value="TRANSAMINASE"/>
    <property type="match status" value="1"/>
</dbReference>
<organism evidence="4 5">
    <name type="scientific">Thermanaerovibrio acidaminovorans (strain ATCC 49978 / DSM 6589 / Su883)</name>
    <name type="common">Selenomonas acidaminovorans</name>
    <dbReference type="NCBI Taxonomy" id="525903"/>
    <lineage>
        <taxon>Bacteria</taxon>
        <taxon>Thermotogati</taxon>
        <taxon>Synergistota</taxon>
        <taxon>Synergistia</taxon>
        <taxon>Synergistales</taxon>
        <taxon>Synergistaceae</taxon>
        <taxon>Thermanaerovibrio</taxon>
    </lineage>
</organism>
<dbReference type="Proteomes" id="UP000002030">
    <property type="component" value="Chromosome"/>
</dbReference>
<dbReference type="Gene3D" id="3.40.640.10">
    <property type="entry name" value="Type I PLP-dependent aspartate aminotransferase-like (Major domain)"/>
    <property type="match status" value="1"/>
</dbReference>
<sequence length="383" mass="42231">MRESFLPFSRPSIGEEEVSAVREVLLSGWITTGPVTQRFEEEFARLVGAAHGVSVSSATAGLQIALMALGVGPGDQVITTPMTFAATVNAIIYTGATPVLVDVEGDTLNMDPSKIEGAITDRTRAIMPVHFAGLPVDLDPIREIASRHRLHLVEDCAHAIGSAYKGRPIGSSPSPLGVFSFHPAKNMTTAEGGIIVTDREDLADACRVMRQHGMSKGAWKRFAQSGRPDYEIVSPGIKANLTDLQSAIGLEQLKKLSHFQERRSQIAQIYDSELRGLKGLITPGTPRYPHVHGHHLYWVMLKTEELGMSREEVMARLKEMNIGTGVHYKAVHHHVRYREFGWSDQDLPNASYASSRVMSIPLFPEMTREDAMDVVRALWEVCR</sequence>
<dbReference type="KEGG" id="tai:Taci_0281"/>
<dbReference type="GO" id="GO:0030170">
    <property type="term" value="F:pyridoxal phosphate binding"/>
    <property type="evidence" value="ECO:0007669"/>
    <property type="project" value="TreeGrafter"/>
</dbReference>
<dbReference type="GO" id="GO:0047310">
    <property type="term" value="F:glutamine-scyllo-inositol transaminase activity"/>
    <property type="evidence" value="ECO:0007669"/>
    <property type="project" value="UniProtKB-EC"/>
</dbReference>
<keyword evidence="5" id="KW-1185">Reference proteome</keyword>
<evidence type="ECO:0000256" key="2">
    <source>
        <dbReference type="PIRSR" id="PIRSR000390-2"/>
    </source>
</evidence>
<dbReference type="AlphaFoldDB" id="D1B8B5"/>
<comment type="similarity">
    <text evidence="3">Belongs to the DegT/DnrJ/EryC1 family.</text>
</comment>
<keyword evidence="2 3" id="KW-0663">Pyridoxal phosphate</keyword>
<reference evidence="4 5" key="1">
    <citation type="journal article" date="2009" name="Stand. Genomic Sci.">
        <title>Complete genome sequence of Thermanaerovibrio acidaminovorans type strain (Su883).</title>
        <authorList>
            <person name="Chovatia M."/>
            <person name="Sikorski J."/>
            <person name="Schroder M."/>
            <person name="Lapidus A."/>
            <person name="Nolan M."/>
            <person name="Tice H."/>
            <person name="Glavina Del Rio T."/>
            <person name="Copeland A."/>
            <person name="Cheng J.F."/>
            <person name="Lucas S."/>
            <person name="Chen F."/>
            <person name="Bruce D."/>
            <person name="Goodwin L."/>
            <person name="Pitluck S."/>
            <person name="Ivanova N."/>
            <person name="Mavromatis K."/>
            <person name="Ovchinnikova G."/>
            <person name="Pati A."/>
            <person name="Chen A."/>
            <person name="Palaniappan K."/>
            <person name="Land M."/>
            <person name="Hauser L."/>
            <person name="Chang Y.J."/>
            <person name="Jeffries C.D."/>
            <person name="Chain P."/>
            <person name="Saunders E."/>
            <person name="Detter J.C."/>
            <person name="Brettin T."/>
            <person name="Rohde M."/>
            <person name="Goker M."/>
            <person name="Spring S."/>
            <person name="Bristow J."/>
            <person name="Markowitz V."/>
            <person name="Hugenholtz P."/>
            <person name="Kyrpides N.C."/>
            <person name="Klenk H.P."/>
            <person name="Eisen J.A."/>
        </authorList>
    </citation>
    <scope>NUCLEOTIDE SEQUENCE [LARGE SCALE GENOMIC DNA]</scope>
    <source>
        <strain evidence="5">ATCC 49978 / DSM 6589 / Su883</strain>
    </source>
</reference>
<evidence type="ECO:0000313" key="5">
    <source>
        <dbReference type="Proteomes" id="UP000002030"/>
    </source>
</evidence>
<dbReference type="HOGENOM" id="CLU_033332_7_2_0"/>
<dbReference type="CDD" id="cd00616">
    <property type="entry name" value="AHBA_syn"/>
    <property type="match status" value="1"/>
</dbReference>
<dbReference type="SUPFAM" id="SSF53383">
    <property type="entry name" value="PLP-dependent transferases"/>
    <property type="match status" value="1"/>
</dbReference>
<dbReference type="Pfam" id="PF01041">
    <property type="entry name" value="DegT_DnrJ_EryC1"/>
    <property type="match status" value="1"/>
</dbReference>
<dbReference type="PANTHER" id="PTHR30244:SF34">
    <property type="entry name" value="DTDP-4-AMINO-4,6-DIDEOXYGALACTOSE TRANSAMINASE"/>
    <property type="match status" value="1"/>
</dbReference>
<dbReference type="OrthoDB" id="9810913at2"/>
<dbReference type="EnsemblBacteria" id="ACZ18518">
    <property type="protein sequence ID" value="ACZ18518"/>
    <property type="gene ID" value="Taci_0281"/>
</dbReference>
<proteinExistence type="inferred from homology"/>
<gene>
    <name evidence="4" type="ordered locus">Taci_0281</name>
</gene>
<dbReference type="EMBL" id="CP001818">
    <property type="protein sequence ID" value="ACZ18518.1"/>
    <property type="molecule type" value="Genomic_DNA"/>
</dbReference>
<dbReference type="PATRIC" id="fig|525903.6.peg.286"/>
<evidence type="ECO:0000256" key="1">
    <source>
        <dbReference type="PIRSR" id="PIRSR000390-1"/>
    </source>
</evidence>
<keyword evidence="4" id="KW-0032">Aminotransferase</keyword>
<evidence type="ECO:0000313" key="4">
    <source>
        <dbReference type="EMBL" id="ACZ18518.1"/>
    </source>
</evidence>
<feature type="active site" description="Proton acceptor" evidence="1">
    <location>
        <position position="185"/>
    </location>
</feature>
<feature type="modified residue" description="N6-(pyridoxal phosphate)lysine" evidence="2">
    <location>
        <position position="185"/>
    </location>
</feature>
<dbReference type="eggNOG" id="COG0399">
    <property type="taxonomic scope" value="Bacteria"/>
</dbReference>
<protein>
    <submittedName>
        <fullName evidence="4">Glutamine--scyllo-inositol transaminase</fullName>
        <ecNumber evidence="4">2.6.1.50</ecNumber>
    </submittedName>
</protein>
<dbReference type="GO" id="GO:0000271">
    <property type="term" value="P:polysaccharide biosynthetic process"/>
    <property type="evidence" value="ECO:0007669"/>
    <property type="project" value="TreeGrafter"/>
</dbReference>
<dbReference type="STRING" id="525903.Taci_0281"/>
<dbReference type="InterPro" id="IPR015424">
    <property type="entry name" value="PyrdxlP-dep_Trfase"/>
</dbReference>
<name>D1B8B5_THEAS</name>
<dbReference type="InterPro" id="IPR015422">
    <property type="entry name" value="PyrdxlP-dep_Trfase_small"/>
</dbReference>